<gene>
    <name evidence="2" type="ordered locus">Tcr_0659</name>
</gene>
<accession>Q31HW8</accession>
<evidence type="ECO:0000259" key="1">
    <source>
        <dbReference type="Pfam" id="PF18757"/>
    </source>
</evidence>
<dbReference type="KEGG" id="tcx:Tcr_0659"/>
<sequence>MTTKKRRLTKQIKSYILRSALKAAYEPRVEELGKVLLSIGNRKIATAFKNQGYNLDAIRKLDSDNQGFFGTSKNIFIENDIKNNSVFSRFTPTNPSEIDVALKNCALNDEYQAISKKSLPTKRFPAPFFITSNQEKLKVSLKDSEIEKVISVINGYKKLKKDLVELDANLNALLSSVSTVESFLEKWPEGSVHVPEEQEKPKLPAVDYGKLVGNIECSIRGNCDA</sequence>
<dbReference type="Pfam" id="PF18757">
    <property type="entry name" value="Nmad5"/>
    <property type="match status" value="1"/>
</dbReference>
<feature type="domain" description="Nucleotide modification associated" evidence="1">
    <location>
        <begin position="7"/>
        <end position="211"/>
    </location>
</feature>
<dbReference type="HOGENOM" id="CLU_1229422_0_0_6"/>
<dbReference type="AlphaFoldDB" id="Q31HW8"/>
<name>Q31HW8_HYDCU</name>
<evidence type="ECO:0000313" key="2">
    <source>
        <dbReference type="EMBL" id="ABB41255.1"/>
    </source>
</evidence>
<proteinExistence type="predicted"/>
<dbReference type="InterPro" id="IPR040835">
    <property type="entry name" value="Nmad5"/>
</dbReference>
<dbReference type="EMBL" id="CP000109">
    <property type="protein sequence ID" value="ABB41255.1"/>
    <property type="molecule type" value="Genomic_DNA"/>
</dbReference>
<protein>
    <recommendedName>
        <fullName evidence="1">Nucleotide modification associated domain-containing protein</fullName>
    </recommendedName>
</protein>
<organism evidence="2">
    <name type="scientific">Hydrogenovibrio crunogenus (strain DSM 25203 / XCL-2)</name>
    <name type="common">Thiomicrospira crunogena</name>
    <dbReference type="NCBI Taxonomy" id="317025"/>
    <lineage>
        <taxon>Bacteria</taxon>
        <taxon>Pseudomonadati</taxon>
        <taxon>Pseudomonadota</taxon>
        <taxon>Gammaproteobacteria</taxon>
        <taxon>Thiotrichales</taxon>
        <taxon>Piscirickettsiaceae</taxon>
        <taxon>Hydrogenovibrio</taxon>
    </lineage>
</organism>
<reference evidence="2" key="1">
    <citation type="submission" date="2006-07" db="EMBL/GenBank/DDBJ databases">
        <title>Complete sequence of Thiomicrospira crunogena XCL-2.</title>
        <authorList>
            <consortium name="US DOE Joint Genome Institute"/>
            <person name="Copeland A."/>
            <person name="Lucas S."/>
            <person name="Lapidus A."/>
            <person name="Barry K."/>
            <person name="Detter J.C."/>
            <person name="Glavina del Rio T."/>
            <person name="Hammon N."/>
            <person name="Israni S."/>
            <person name="Dalin E."/>
            <person name="Tice H."/>
            <person name="Pitluck S."/>
            <person name="Chain P."/>
            <person name="Malfatti S."/>
            <person name="Shin M."/>
            <person name="Vergez L."/>
            <person name="Schmutz J."/>
            <person name="Larimer F."/>
            <person name="Land M."/>
            <person name="Hauser L."/>
            <person name="Kyrpides N."/>
            <person name="Lykidis A."/>
            <person name="Scott K.M."/>
            <person name="Sievert S."/>
            <person name="Kerfeld C."/>
            <person name="Freyermuth S."/>
            <person name="Dobrinski K."/>
            <person name="Boller A."/>
            <person name="Fitzpatrick K."/>
            <person name="Thoma P."/>
            <person name="Moore J."/>
            <person name="Richardson P."/>
        </authorList>
    </citation>
    <scope>NUCLEOTIDE SEQUENCE</scope>
    <source>
        <strain evidence="2">XCL-2</strain>
    </source>
</reference>